<gene>
    <name evidence="3" type="ORF">DIATSA_LOCUS10545</name>
</gene>
<name>A0A9N9RAS5_9NEOP</name>
<keyword evidence="4" id="KW-1185">Reference proteome</keyword>
<evidence type="ECO:0008006" key="5">
    <source>
        <dbReference type="Google" id="ProtNLM"/>
    </source>
</evidence>
<dbReference type="AlphaFoldDB" id="A0A9N9RAS5"/>
<accession>A0A9N9RAS5</accession>
<evidence type="ECO:0000313" key="4">
    <source>
        <dbReference type="Proteomes" id="UP001153714"/>
    </source>
</evidence>
<reference evidence="3" key="1">
    <citation type="submission" date="2021-12" db="EMBL/GenBank/DDBJ databases">
        <authorList>
            <person name="King R."/>
        </authorList>
    </citation>
    <scope>NUCLEOTIDE SEQUENCE</scope>
</reference>
<feature type="coiled-coil region" evidence="1">
    <location>
        <begin position="326"/>
        <end position="353"/>
    </location>
</feature>
<feature type="compositionally biased region" description="Polar residues" evidence="2">
    <location>
        <begin position="1"/>
        <end position="17"/>
    </location>
</feature>
<protein>
    <recommendedName>
        <fullName evidence="5">Gag-like protein</fullName>
    </recommendedName>
</protein>
<feature type="coiled-coil region" evidence="1">
    <location>
        <begin position="107"/>
        <end position="162"/>
    </location>
</feature>
<feature type="region of interest" description="Disordered" evidence="2">
    <location>
        <begin position="1"/>
        <end position="47"/>
    </location>
</feature>
<dbReference type="EMBL" id="OU893336">
    <property type="protein sequence ID" value="CAG9793078.1"/>
    <property type="molecule type" value="Genomic_DNA"/>
</dbReference>
<organism evidence="3 4">
    <name type="scientific">Diatraea saccharalis</name>
    <name type="common">sugarcane borer</name>
    <dbReference type="NCBI Taxonomy" id="40085"/>
    <lineage>
        <taxon>Eukaryota</taxon>
        <taxon>Metazoa</taxon>
        <taxon>Ecdysozoa</taxon>
        <taxon>Arthropoda</taxon>
        <taxon>Hexapoda</taxon>
        <taxon>Insecta</taxon>
        <taxon>Pterygota</taxon>
        <taxon>Neoptera</taxon>
        <taxon>Endopterygota</taxon>
        <taxon>Lepidoptera</taxon>
        <taxon>Glossata</taxon>
        <taxon>Ditrysia</taxon>
        <taxon>Pyraloidea</taxon>
        <taxon>Crambidae</taxon>
        <taxon>Crambinae</taxon>
        <taxon>Diatraea</taxon>
    </lineage>
</organism>
<evidence type="ECO:0000313" key="3">
    <source>
        <dbReference type="EMBL" id="CAG9793078.1"/>
    </source>
</evidence>
<keyword evidence="1" id="KW-0175">Coiled coil</keyword>
<dbReference type="Proteomes" id="UP001153714">
    <property type="component" value="Chromosome 5"/>
</dbReference>
<evidence type="ECO:0000256" key="2">
    <source>
        <dbReference type="SAM" id="MobiDB-lite"/>
    </source>
</evidence>
<evidence type="ECO:0000256" key="1">
    <source>
        <dbReference type="SAM" id="Coils"/>
    </source>
</evidence>
<sequence>MIRSPKPTQRQTTSQIPTPSPRMSLDSIPKTPPSQKGTGPQEWGPDMDRFWEDLTTITNRIAKAIDVLETQPTLRKDTKEKLITTLKKTKEKTKKMESTAEEIRSYIEQQEIRFSGMQRDLQEIKKEGNIMEKIDGIEIGMKKLQEEQMDKMKSVMKEWEMKWEMENRERHTRADIRHIEHTITMDPIEVFKRIENMEDNITAEIIDMGRRVGEKSEDNENSIKQIIEEKTKELKNEINKCSNGGTDYKHNTPILERLADTEEYLNGRITHAREEVIAEMKQQIEAVKYKSEKENPEAEYTGTKKTYAEAIRDSKNKIPKTLHSIIVSSSNQLDTSEEVLNKAKEKIEAKKEGLRIDRIRKCKDARIIIGCETIEQINKIEDKLKYSKGLKVEKIKNKDPLVILKDVYNDIGDEEILQAIKEQNSNIFQDLIEDDKIMRIKFKKSTKNKNATHVALQVRPALWQRMTGAGYLHVDLQRVRVEDQSPVVQCTKCLEFGHGRKFCTAGADRCSHCGGPHLRTECPDREEKPPRCCNCSRSELQNTAHNAFSKECPTRAKWDFLARATTAYS</sequence>
<dbReference type="OrthoDB" id="10022108at2759"/>
<proteinExistence type="predicted"/>
<reference evidence="3" key="2">
    <citation type="submission" date="2022-10" db="EMBL/GenBank/DDBJ databases">
        <authorList>
            <consortium name="ENA_rothamsted_submissions"/>
            <consortium name="culmorum"/>
            <person name="King R."/>
        </authorList>
    </citation>
    <scope>NUCLEOTIDE SEQUENCE</scope>
</reference>